<dbReference type="EMBL" id="JAQIFT010000046">
    <property type="protein sequence ID" value="MDA3732233.1"/>
    <property type="molecule type" value="Genomic_DNA"/>
</dbReference>
<comment type="caution">
    <text evidence="2">The sequence shown here is derived from an EMBL/GenBank/DDBJ whole genome shotgun (WGS) entry which is preliminary data.</text>
</comment>
<dbReference type="AlphaFoldDB" id="A0AA42DNE6"/>
<keyword evidence="1" id="KW-0812">Transmembrane</keyword>
<reference evidence="2" key="1">
    <citation type="journal article" date="2023" name="Int. J. Syst. Evol. Microbiol.">
        <title>&lt;i&gt;Holtiella tumoricola&lt;/i&gt; gen. nov. sp. nov., isolated from a human clinical sample.</title>
        <authorList>
            <person name="Allen-Vercoe E."/>
            <person name="Daigneault M.C."/>
            <person name="Vancuren S.J."/>
            <person name="Cochrane K."/>
            <person name="O'Neal L.L."/>
            <person name="Sankaranarayanan K."/>
            <person name="Lawson P.A."/>
        </authorList>
    </citation>
    <scope>NUCLEOTIDE SEQUENCE</scope>
    <source>
        <strain evidence="2">CC70A</strain>
    </source>
</reference>
<dbReference type="Proteomes" id="UP001169242">
    <property type="component" value="Unassembled WGS sequence"/>
</dbReference>
<feature type="transmembrane region" description="Helical" evidence="1">
    <location>
        <begin position="24"/>
        <end position="43"/>
    </location>
</feature>
<sequence>MRKSNREKFKEMNTKQKVGYIWEYYRYAILGTIIGIFLVSQIVTTMLKPKDNFDAHVVVTSKMVIDSAKMEEEEQFFKENFNTDLYYLPADWSQMDSQMVLNDQLMMLKIQVREVDIFAMSEDRYSKYMEIEGFDPFLALDEVPEMAPLLEQYKDSLLTATSLEDGKEHVYGIKVDKLEHLEGGITAEPLVISLISVPKNINKAVEIIDYLI</sequence>
<name>A0AA42DNE6_9FIRM</name>
<evidence type="ECO:0000313" key="2">
    <source>
        <dbReference type="EMBL" id="MDA3732233.1"/>
    </source>
</evidence>
<proteinExistence type="predicted"/>
<keyword evidence="1" id="KW-1133">Transmembrane helix</keyword>
<dbReference type="RefSeq" id="WP_053983287.1">
    <property type="nucleotide sequence ID" value="NZ_JAQIFT010000046.1"/>
</dbReference>
<keyword evidence="3" id="KW-1185">Reference proteome</keyword>
<evidence type="ECO:0000256" key="1">
    <source>
        <dbReference type="SAM" id="Phobius"/>
    </source>
</evidence>
<protein>
    <submittedName>
        <fullName evidence="2">Uncharacterized protein</fullName>
    </submittedName>
</protein>
<accession>A0AA42DNE6</accession>
<evidence type="ECO:0000313" key="3">
    <source>
        <dbReference type="Proteomes" id="UP001169242"/>
    </source>
</evidence>
<organism evidence="2 3">
    <name type="scientific">Holtiella tumoricola</name>
    <dbReference type="NCBI Taxonomy" id="3018743"/>
    <lineage>
        <taxon>Bacteria</taxon>
        <taxon>Bacillati</taxon>
        <taxon>Bacillota</taxon>
        <taxon>Clostridia</taxon>
        <taxon>Lachnospirales</taxon>
        <taxon>Cellulosilyticaceae</taxon>
        <taxon>Holtiella</taxon>
    </lineage>
</organism>
<gene>
    <name evidence="2" type="ORF">PBV87_12130</name>
</gene>
<keyword evidence="1" id="KW-0472">Membrane</keyword>